<dbReference type="OrthoDB" id="1577640at2759"/>
<feature type="domain" description="Nucleoside phosphorylase" evidence="2">
    <location>
        <begin position="244"/>
        <end position="536"/>
    </location>
</feature>
<keyword evidence="1" id="KW-0732">Signal</keyword>
<evidence type="ECO:0000259" key="2">
    <source>
        <dbReference type="Pfam" id="PF01048"/>
    </source>
</evidence>
<dbReference type="PANTHER" id="PTHR46082:SF11">
    <property type="entry name" value="AAA+ ATPASE DOMAIN-CONTAINING PROTEIN-RELATED"/>
    <property type="match status" value="1"/>
</dbReference>
<evidence type="ECO:0000313" key="5">
    <source>
        <dbReference type="Proteomes" id="UP000001745"/>
    </source>
</evidence>
<dbReference type="InterPro" id="IPR053137">
    <property type="entry name" value="NLR-like"/>
</dbReference>
<dbReference type="GO" id="GO:0003824">
    <property type="term" value="F:catalytic activity"/>
    <property type="evidence" value="ECO:0007669"/>
    <property type="project" value="InterPro"/>
</dbReference>
<organism evidence="4 5">
    <name type="scientific">Talaromyces stipitatus (strain ATCC 10500 / CBS 375.48 / QM 6759 / NRRL 1006)</name>
    <name type="common">Penicillium stipitatum</name>
    <dbReference type="NCBI Taxonomy" id="441959"/>
    <lineage>
        <taxon>Eukaryota</taxon>
        <taxon>Fungi</taxon>
        <taxon>Dikarya</taxon>
        <taxon>Ascomycota</taxon>
        <taxon>Pezizomycotina</taxon>
        <taxon>Eurotiomycetes</taxon>
        <taxon>Eurotiomycetidae</taxon>
        <taxon>Eurotiales</taxon>
        <taxon>Trichocomaceae</taxon>
        <taxon>Talaromyces</taxon>
        <taxon>Talaromyces sect. Talaromyces</taxon>
    </lineage>
</organism>
<dbReference type="eggNOG" id="KOG1840">
    <property type="taxonomic scope" value="Eukaryota"/>
</dbReference>
<evidence type="ECO:0000313" key="4">
    <source>
        <dbReference type="EMBL" id="EED17793.1"/>
    </source>
</evidence>
<feature type="domain" description="DUF7580" evidence="3">
    <location>
        <begin position="3"/>
        <end position="156"/>
    </location>
</feature>
<reference evidence="5" key="1">
    <citation type="journal article" date="2015" name="Genome Announc.">
        <title>Genome sequence of the AIDS-associated pathogen Penicillium marneffei (ATCC18224) and its near taxonomic relative Talaromyces stipitatus (ATCC10500).</title>
        <authorList>
            <person name="Nierman W.C."/>
            <person name="Fedorova-Abrams N.D."/>
            <person name="Andrianopoulos A."/>
        </authorList>
    </citation>
    <scope>NUCLEOTIDE SEQUENCE [LARGE SCALE GENOMIC DNA]</scope>
    <source>
        <strain evidence="5">ATCC 10500 / CBS 375.48 / QM 6759 / NRRL 1006</strain>
    </source>
</reference>
<dbReference type="PhylomeDB" id="B8MAV3"/>
<accession>B8MAV3</accession>
<dbReference type="Proteomes" id="UP000001745">
    <property type="component" value="Unassembled WGS sequence"/>
</dbReference>
<name>B8MAV3_TALSN</name>
<protein>
    <submittedName>
        <fullName evidence="4">Uncharacterized protein</fullName>
    </submittedName>
</protein>
<feature type="chain" id="PRO_5002877402" evidence="1">
    <location>
        <begin position="17"/>
        <end position="541"/>
    </location>
</feature>
<dbReference type="Pfam" id="PF01048">
    <property type="entry name" value="PNP_UDP_1"/>
    <property type="match status" value="1"/>
</dbReference>
<proteinExistence type="predicted"/>
<dbReference type="Pfam" id="PF24476">
    <property type="entry name" value="DUF7580"/>
    <property type="match status" value="1"/>
</dbReference>
<dbReference type="PANTHER" id="PTHR46082">
    <property type="entry name" value="ATP/GTP-BINDING PROTEIN-RELATED"/>
    <property type="match status" value="1"/>
</dbReference>
<dbReference type="RefSeq" id="XP_002481785.1">
    <property type="nucleotide sequence ID" value="XM_002481740.1"/>
</dbReference>
<dbReference type="InterPro" id="IPR056002">
    <property type="entry name" value="DUF7580"/>
</dbReference>
<dbReference type="HOGENOM" id="CLU_018053_1_0_1"/>
<dbReference type="STRING" id="441959.B8MAV3"/>
<dbReference type="GeneID" id="8099613"/>
<keyword evidence="5" id="KW-1185">Reference proteome</keyword>
<dbReference type="AlphaFoldDB" id="B8MAV3"/>
<gene>
    <name evidence="4" type="ORF">TSTA_115860</name>
</gene>
<dbReference type="OMA" id="MSAVYSH"/>
<dbReference type="InterPro" id="IPR035994">
    <property type="entry name" value="Nucleoside_phosphorylase_sf"/>
</dbReference>
<feature type="signal peptide" evidence="1">
    <location>
        <begin position="1"/>
        <end position="16"/>
    </location>
</feature>
<evidence type="ECO:0000259" key="3">
    <source>
        <dbReference type="Pfam" id="PF24476"/>
    </source>
</evidence>
<dbReference type="InterPro" id="IPR000845">
    <property type="entry name" value="Nucleoside_phosphorylase_d"/>
</dbReference>
<dbReference type="SUPFAM" id="SSF53167">
    <property type="entry name" value="Purine and uridine phosphorylases"/>
    <property type="match status" value="1"/>
</dbReference>
<dbReference type="GO" id="GO:0009116">
    <property type="term" value="P:nucleoside metabolic process"/>
    <property type="evidence" value="ECO:0007669"/>
    <property type="project" value="InterPro"/>
</dbReference>
<sequence length="541" mass="61116">MTKLVLAVVLAHSLLCIYDGPWFCGHWNRSKIVFYREGSFIPVRPFLCTPTHKISVETANSENFHRFPGILDFGVALLEIYLGQRIASDQNPTNNLWAIASRVLEEQKYNMNSNYRSAVKACLLPDFGTGCDCTPQKFRGLIFSQIVSPLQKELTTFTQGITEVSSLSEFTSRIDLVSGHFYHITYIQERSPLPERPISVKTLSSEQKDLYHKPETEFRSLRTYSNKSTVSNISNNSYSHNSYTVAIICPMGIEMAPVLAMLDKEHSNLPLARHRNKYILGEIGEHRVVVTVMPEIGNNRAAAVVTQLQNDFAELRFGLLVGIGGGIPDLKNDIRLGDVVVSQPVLNFGGVVQFDRGKMLTDNRFERTGHLNKPPALLSSSLETLKARHKQNGNRINDHLTEMLRKYPNMVQEQYIYQGHENDILFHHSYDHESDSDCKDCKRDMLIERQPRESRSPRVHYGTIGSANMVVKDAKIREELKRNLGIICVEMEAAGLMDEFPCLVIRGISDYADSQKVKRWQPYAAAVAAAFAKELLSIVPP</sequence>
<dbReference type="Gene3D" id="3.40.50.1580">
    <property type="entry name" value="Nucleoside phosphorylase domain"/>
    <property type="match status" value="1"/>
</dbReference>
<dbReference type="EMBL" id="EQ962655">
    <property type="protein sequence ID" value="EED17793.1"/>
    <property type="molecule type" value="Genomic_DNA"/>
</dbReference>
<dbReference type="InParanoid" id="B8MAV3"/>
<dbReference type="VEuPathDB" id="FungiDB:TSTA_115860"/>
<evidence type="ECO:0000256" key="1">
    <source>
        <dbReference type="SAM" id="SignalP"/>
    </source>
</evidence>